<dbReference type="InterPro" id="IPR027417">
    <property type="entry name" value="P-loop_NTPase"/>
</dbReference>
<dbReference type="Gene3D" id="3.80.10.10">
    <property type="entry name" value="Ribonuclease Inhibitor"/>
    <property type="match status" value="4"/>
</dbReference>
<dbReference type="FunFam" id="3.40.50.300:FF:001091">
    <property type="entry name" value="Probable disease resistance protein At1g61300"/>
    <property type="match status" value="1"/>
</dbReference>
<dbReference type="SMART" id="SM00369">
    <property type="entry name" value="LRR_TYP"/>
    <property type="match status" value="6"/>
</dbReference>
<evidence type="ECO:0000259" key="6">
    <source>
        <dbReference type="Pfam" id="PF00931"/>
    </source>
</evidence>
<evidence type="ECO:0000256" key="1">
    <source>
        <dbReference type="ARBA" id="ARBA00008894"/>
    </source>
</evidence>
<proteinExistence type="inferred from homology"/>
<dbReference type="InterPro" id="IPR050905">
    <property type="entry name" value="Plant_NBS-LRR"/>
</dbReference>
<sequence length="1372" mass="155405">KVSLMCNSISEISIDVLPTKCKLLTTLLLQKNPIKKIPYSFFTNMPCLSVLNLSFTKIESLPNSISGLKNLTTLLLCSCFELRDLPCLSMLQELKKLDLRWTKIEEVPEGMDMLIKLRYLDLRVETLKEIPTGLLPKLVHLQHLGFLENNKKTSLKAEEMDPLKKLECFEGRFEDINEFNKFISSMQQSKKSLIKYHLGVGSDLIPMFRTPEIDKIVTIGRVDNWEGELIMHPIEIQELNITQCDYLRSLVHDNSSFECVVSLSSFASSSAHPFQSLEVLELDFLPKLSALIMKDEGIGSATTSTLAPSATFSHLKRIRILGCSSMKTLLPHWLLPNLQNLEKIHVEACFQLLEILGAETSEVEEKGSDALIKFHLPKLRELELWELPNLKSICSKSGVMVCDSLQLIQVLGNCDKLKRIPPFVPLVGNGQPFAYAPPSLAIWSSTEWWESLEWDDHPNFKNVLRFIPGDIEMEYVEPVVGIANCLGTPVCKYLQYQRKLNDYVRNFKRIRDELNCKMEDIELQLKAELLRPLGKIPKKGVENWLKDAKEMIVESQDVENKVSNGRYLCRAWNGKLVDEKTQEMKEFLDKAPNASEGLAMDGPSGGLPLPSSELVGEEATRKEIWACLMQEEVKKIDVWGMGGVGKTTIMKHIHNDLLKERSFKRVIWVTISKEFNVMKVQDNIASALKSKKYLDKEEDKLRRAAILSEMLKKAGKHVLILDDVWDKVSLEEVGIPEPSGSNGCKLVLTTRSERKNPIKKISISFFTNMPCLSVLNLSFTKIESLPNSISELKNLTTLLLRGCDELRDLPCLSMLQELKKLDLFGTKIEDVPEGMDMLIKLRYINLDVSTLKDIPAGLLPKLVHLQHLSFDVKNKKTSLKAEEMEPLKKLECFTGRFEDINELNKFISSMQQSKKNLIKYNLQVGSSFMSDARDKTVTIGGVQNSEGKLIIMHPIKIQELNILKWDYLRSLVDDNSSFKNSIGSLSSFASTFAHPFQGLEVLVLRNLPKLSALIMKDEGIGSATSSTLAPSATFSHLKEIRIFMCSSMKTLLPHWLLPNLQNLEEIFVYACSQLVEILGAATSEVEEKGSDALIKFHLPKLRVLTLIQLPNLKSICSKSGVMVCDSLEDIKVAYGCDELKRIPPFVPLVGTEQPYAYAPPSLTIRSDTEWWESLEWDDHPNFKNVLQPLWKLLRDIAMEYVEPVVGIANCLGSPVCKYLQYHRKLNDYVRNFKRMRDELNCKMEDIELQLKAELLRPLGKIPKKGAENWLKDVKEMIREAQVFENKVSNGRYLCRACNGKLVDKKTREMKEFLDKAPNASEGLAIDGPSAGLPLPTSELVGEQVVRNEVWACLMQEEVSKIGGWAVWVKPLS</sequence>
<dbReference type="Pfam" id="PF23247">
    <property type="entry name" value="LRR_RPS2"/>
    <property type="match status" value="2"/>
</dbReference>
<keyword evidence="4" id="KW-0611">Plant defense</keyword>
<evidence type="ECO:0000313" key="8">
    <source>
        <dbReference type="EMBL" id="KAH1063499.1"/>
    </source>
</evidence>
<feature type="domain" description="Disease resistance protein At4g27190-like leucine-rich repeats" evidence="7">
    <location>
        <begin position="1028"/>
        <end position="1143"/>
    </location>
</feature>
<dbReference type="EMBL" id="JAIQCV010000009">
    <property type="protein sequence ID" value="KAH1063499.1"/>
    <property type="molecule type" value="Genomic_DNA"/>
</dbReference>
<gene>
    <name evidence="8" type="ORF">J1N35_028486</name>
</gene>
<evidence type="ECO:0000256" key="4">
    <source>
        <dbReference type="ARBA" id="ARBA00022821"/>
    </source>
</evidence>
<evidence type="ECO:0000313" key="9">
    <source>
        <dbReference type="Proteomes" id="UP000828251"/>
    </source>
</evidence>
<dbReference type="InterPro" id="IPR057135">
    <property type="entry name" value="At4g27190-like_LRR"/>
</dbReference>
<dbReference type="InterPro" id="IPR032675">
    <property type="entry name" value="LRR_dom_sf"/>
</dbReference>
<dbReference type="PRINTS" id="PR00364">
    <property type="entry name" value="DISEASERSIST"/>
</dbReference>
<dbReference type="SUPFAM" id="SSF52540">
    <property type="entry name" value="P-loop containing nucleoside triphosphate hydrolases"/>
    <property type="match status" value="1"/>
</dbReference>
<name>A0A9D3UY00_9ROSI</name>
<dbReference type="Pfam" id="PF00931">
    <property type="entry name" value="NB-ARC"/>
    <property type="match status" value="1"/>
</dbReference>
<evidence type="ECO:0008006" key="10">
    <source>
        <dbReference type="Google" id="ProtNLM"/>
    </source>
</evidence>
<evidence type="ECO:0000256" key="5">
    <source>
        <dbReference type="SAM" id="Coils"/>
    </source>
</evidence>
<dbReference type="SUPFAM" id="SSF52058">
    <property type="entry name" value="L domain-like"/>
    <property type="match status" value="2"/>
</dbReference>
<reference evidence="8 9" key="1">
    <citation type="journal article" date="2021" name="Plant Biotechnol. J.">
        <title>Multi-omics assisted identification of the key and species-specific regulatory components of drought-tolerant mechanisms in Gossypium stocksii.</title>
        <authorList>
            <person name="Yu D."/>
            <person name="Ke L."/>
            <person name="Zhang D."/>
            <person name="Wu Y."/>
            <person name="Sun Y."/>
            <person name="Mei J."/>
            <person name="Sun J."/>
            <person name="Sun Y."/>
        </authorList>
    </citation>
    <scope>NUCLEOTIDE SEQUENCE [LARGE SCALE GENOMIC DNA]</scope>
    <source>
        <strain evidence="9">cv. E1</strain>
        <tissue evidence="8">Leaf</tissue>
    </source>
</reference>
<dbReference type="OrthoDB" id="995913at2759"/>
<feature type="coiled-coil region" evidence="5">
    <location>
        <begin position="1229"/>
        <end position="1286"/>
    </location>
</feature>
<protein>
    <recommendedName>
        <fullName evidence="10">NB-ARC domain-containing protein</fullName>
    </recommendedName>
</protein>
<feature type="non-terminal residue" evidence="8">
    <location>
        <position position="1"/>
    </location>
</feature>
<dbReference type="GO" id="GO:0006952">
    <property type="term" value="P:defense response"/>
    <property type="evidence" value="ECO:0007669"/>
    <property type="project" value="UniProtKB-KW"/>
</dbReference>
<keyword evidence="9" id="KW-1185">Reference proteome</keyword>
<comment type="caution">
    <text evidence="8">The sequence shown here is derived from an EMBL/GenBank/DDBJ whole genome shotgun (WGS) entry which is preliminary data.</text>
</comment>
<keyword evidence="3" id="KW-0677">Repeat</keyword>
<feature type="domain" description="Disease resistance protein At4g27190-like leucine-rich repeats" evidence="7">
    <location>
        <begin position="306"/>
        <end position="422"/>
    </location>
</feature>
<dbReference type="InterPro" id="IPR002182">
    <property type="entry name" value="NB-ARC"/>
</dbReference>
<evidence type="ECO:0000256" key="3">
    <source>
        <dbReference type="ARBA" id="ARBA00022737"/>
    </source>
</evidence>
<dbReference type="InterPro" id="IPR001611">
    <property type="entry name" value="Leu-rich_rpt"/>
</dbReference>
<keyword evidence="2" id="KW-0433">Leucine-rich repeat</keyword>
<dbReference type="GO" id="GO:0043531">
    <property type="term" value="F:ADP binding"/>
    <property type="evidence" value="ECO:0007669"/>
    <property type="project" value="InterPro"/>
</dbReference>
<feature type="domain" description="NB-ARC" evidence="6">
    <location>
        <begin position="619"/>
        <end position="754"/>
    </location>
</feature>
<dbReference type="Proteomes" id="UP000828251">
    <property type="component" value="Unassembled WGS sequence"/>
</dbReference>
<evidence type="ECO:0000259" key="7">
    <source>
        <dbReference type="Pfam" id="PF23247"/>
    </source>
</evidence>
<organism evidence="8 9">
    <name type="scientific">Gossypium stocksii</name>
    <dbReference type="NCBI Taxonomy" id="47602"/>
    <lineage>
        <taxon>Eukaryota</taxon>
        <taxon>Viridiplantae</taxon>
        <taxon>Streptophyta</taxon>
        <taxon>Embryophyta</taxon>
        <taxon>Tracheophyta</taxon>
        <taxon>Spermatophyta</taxon>
        <taxon>Magnoliopsida</taxon>
        <taxon>eudicotyledons</taxon>
        <taxon>Gunneridae</taxon>
        <taxon>Pentapetalae</taxon>
        <taxon>rosids</taxon>
        <taxon>malvids</taxon>
        <taxon>Malvales</taxon>
        <taxon>Malvaceae</taxon>
        <taxon>Malvoideae</taxon>
        <taxon>Gossypium</taxon>
    </lineage>
</organism>
<accession>A0A9D3UY00</accession>
<dbReference type="PANTHER" id="PTHR33463">
    <property type="entry name" value="NB-ARC DOMAIN-CONTAINING PROTEIN-RELATED"/>
    <property type="match status" value="1"/>
</dbReference>
<dbReference type="PANTHER" id="PTHR33463:SF212">
    <property type="entry name" value="AND NB-ARC DOMAINS-CONTAINING DISEASE RESISTANCE PROTEIN, PUTATIVE-RELATED"/>
    <property type="match status" value="1"/>
</dbReference>
<dbReference type="Gene3D" id="3.40.50.300">
    <property type="entry name" value="P-loop containing nucleotide triphosphate hydrolases"/>
    <property type="match status" value="1"/>
</dbReference>
<comment type="similarity">
    <text evidence="1">Belongs to the disease resistance NB-LRR family.</text>
</comment>
<feature type="coiled-coil region" evidence="5">
    <location>
        <begin position="493"/>
        <end position="531"/>
    </location>
</feature>
<dbReference type="Pfam" id="PF13855">
    <property type="entry name" value="LRR_8"/>
    <property type="match status" value="2"/>
</dbReference>
<evidence type="ECO:0000256" key="2">
    <source>
        <dbReference type="ARBA" id="ARBA00022614"/>
    </source>
</evidence>
<dbReference type="InterPro" id="IPR003591">
    <property type="entry name" value="Leu-rich_rpt_typical-subtyp"/>
</dbReference>
<keyword evidence="5" id="KW-0175">Coiled coil</keyword>